<evidence type="ECO:0000256" key="3">
    <source>
        <dbReference type="ARBA" id="ARBA00022679"/>
    </source>
</evidence>
<evidence type="ECO:0000313" key="11">
    <source>
        <dbReference type="EMBL" id="SFH65831.1"/>
    </source>
</evidence>
<dbReference type="GO" id="GO:0016740">
    <property type="term" value="F:transferase activity"/>
    <property type="evidence" value="ECO:0007669"/>
    <property type="project" value="UniProtKB-KW"/>
</dbReference>
<reference evidence="11 12" key="1">
    <citation type="submission" date="2016-10" db="EMBL/GenBank/DDBJ databases">
        <authorList>
            <person name="de Groot N.N."/>
        </authorList>
    </citation>
    <scope>NUCLEOTIDE SEQUENCE [LARGE SCALE GENOMIC DNA]</scope>
    <source>
        <strain evidence="11 12">CGMCC 1.6848</strain>
    </source>
</reference>
<dbReference type="InterPro" id="IPR038063">
    <property type="entry name" value="Transpep_catalytic_dom"/>
</dbReference>
<dbReference type="GO" id="GO:0071555">
    <property type="term" value="P:cell wall organization"/>
    <property type="evidence" value="ECO:0007669"/>
    <property type="project" value="UniProtKB-UniRule"/>
</dbReference>
<evidence type="ECO:0000259" key="10">
    <source>
        <dbReference type="PROSITE" id="PS52029"/>
    </source>
</evidence>
<dbReference type="AlphaFoldDB" id="A0A1I3BVR4"/>
<dbReference type="SUPFAM" id="SSF141523">
    <property type="entry name" value="L,D-transpeptidase catalytic domain-like"/>
    <property type="match status" value="1"/>
</dbReference>
<protein>
    <submittedName>
        <fullName evidence="11">L,D-transpeptidase catalytic domain</fullName>
    </submittedName>
</protein>
<comment type="pathway">
    <text evidence="1 7">Cell wall biogenesis; peptidoglycan biosynthesis.</text>
</comment>
<keyword evidence="9" id="KW-0732">Signal</keyword>
<evidence type="ECO:0000256" key="7">
    <source>
        <dbReference type="PROSITE-ProRule" id="PRU01373"/>
    </source>
</evidence>
<keyword evidence="8" id="KW-0472">Membrane</keyword>
<dbReference type="CDD" id="cd16913">
    <property type="entry name" value="YkuD_like"/>
    <property type="match status" value="1"/>
</dbReference>
<name>A0A1I3BVR4_9GAMM</name>
<sequence length="266" mass="30118">MTLRWCRCVILVCIAPTGLLSKAFADPFPAISLVIWRATCQLLRQNHEKFCHGAWLRTPEYRKMLPVEMSRDRKVSLSMRQKLLYALSLGLCLALMASGLHAAEESREVWLLVDDRTSTLHVYRGNQEIERFSPVSLGRGGAKRLRLSGSRATPTGEFKINWINEDSRFHIFLGLDYPTLAHAREAHESGMLSEPEFYDYLTYYRRHGAPPQDTVLGGSIGIHGLGEADPSVHQRYHWTDGCVAVTNDQIEKLATLVRLGTKVIIR</sequence>
<gene>
    <name evidence="11" type="ORF">SAMN04487959_107127</name>
</gene>
<dbReference type="STRING" id="442341.SAMN04487959_107127"/>
<evidence type="ECO:0000256" key="6">
    <source>
        <dbReference type="ARBA" id="ARBA00023316"/>
    </source>
</evidence>
<keyword evidence="3" id="KW-0808">Transferase</keyword>
<evidence type="ECO:0000256" key="5">
    <source>
        <dbReference type="ARBA" id="ARBA00022984"/>
    </source>
</evidence>
<feature type="chain" id="PRO_5011447180" evidence="9">
    <location>
        <begin position="26"/>
        <end position="266"/>
    </location>
</feature>
<dbReference type="RefSeq" id="WP_340148079.1">
    <property type="nucleotide sequence ID" value="NZ_FOPY01000007.1"/>
</dbReference>
<dbReference type="GO" id="GO:0009252">
    <property type="term" value="P:peptidoglycan biosynthetic process"/>
    <property type="evidence" value="ECO:0007669"/>
    <property type="project" value="UniProtKB-UniPathway"/>
</dbReference>
<evidence type="ECO:0000256" key="4">
    <source>
        <dbReference type="ARBA" id="ARBA00022960"/>
    </source>
</evidence>
<evidence type="ECO:0000313" key="12">
    <source>
        <dbReference type="Proteomes" id="UP000199040"/>
    </source>
</evidence>
<dbReference type="GO" id="GO:0008360">
    <property type="term" value="P:regulation of cell shape"/>
    <property type="evidence" value="ECO:0007669"/>
    <property type="project" value="UniProtKB-UniRule"/>
</dbReference>
<evidence type="ECO:0000256" key="1">
    <source>
        <dbReference type="ARBA" id="ARBA00004752"/>
    </source>
</evidence>
<accession>A0A1I3BVR4</accession>
<keyword evidence="8" id="KW-0812">Transmembrane</keyword>
<keyword evidence="6 7" id="KW-0961">Cell wall biogenesis/degradation</keyword>
<evidence type="ECO:0000256" key="2">
    <source>
        <dbReference type="ARBA" id="ARBA00005992"/>
    </source>
</evidence>
<dbReference type="PANTHER" id="PTHR36699">
    <property type="entry name" value="LD-TRANSPEPTIDASE"/>
    <property type="match status" value="1"/>
</dbReference>
<dbReference type="PROSITE" id="PS52029">
    <property type="entry name" value="LD_TPASE"/>
    <property type="match status" value="1"/>
</dbReference>
<feature type="domain" description="L,D-TPase catalytic" evidence="10">
    <location>
        <begin position="109"/>
        <end position="266"/>
    </location>
</feature>
<keyword evidence="12" id="KW-1185">Reference proteome</keyword>
<dbReference type="Proteomes" id="UP000199040">
    <property type="component" value="Unassembled WGS sequence"/>
</dbReference>
<dbReference type="GO" id="GO:0004180">
    <property type="term" value="F:carboxypeptidase activity"/>
    <property type="evidence" value="ECO:0007669"/>
    <property type="project" value="UniProtKB-ARBA"/>
</dbReference>
<feature type="signal peptide" evidence="9">
    <location>
        <begin position="1"/>
        <end position="25"/>
    </location>
</feature>
<proteinExistence type="inferred from homology"/>
<dbReference type="InterPro" id="IPR005490">
    <property type="entry name" value="LD_TPept_cat_dom"/>
</dbReference>
<organism evidence="11 12">
    <name type="scientific">Modicisalibacter xianhensis</name>
    <dbReference type="NCBI Taxonomy" id="442341"/>
    <lineage>
        <taxon>Bacteria</taxon>
        <taxon>Pseudomonadati</taxon>
        <taxon>Pseudomonadota</taxon>
        <taxon>Gammaproteobacteria</taxon>
        <taxon>Oceanospirillales</taxon>
        <taxon>Halomonadaceae</taxon>
        <taxon>Modicisalibacter</taxon>
    </lineage>
</organism>
<keyword evidence="5 7" id="KW-0573">Peptidoglycan synthesis</keyword>
<feature type="active site" description="Proton donor/acceptor" evidence="7">
    <location>
        <position position="223"/>
    </location>
</feature>
<feature type="transmembrane region" description="Helical" evidence="8">
    <location>
        <begin position="83"/>
        <end position="103"/>
    </location>
</feature>
<evidence type="ECO:0000256" key="9">
    <source>
        <dbReference type="SAM" id="SignalP"/>
    </source>
</evidence>
<dbReference type="EMBL" id="FOPY01000007">
    <property type="protein sequence ID" value="SFH65831.1"/>
    <property type="molecule type" value="Genomic_DNA"/>
</dbReference>
<feature type="active site" description="Nucleophile" evidence="7">
    <location>
        <position position="242"/>
    </location>
</feature>
<dbReference type="PANTHER" id="PTHR36699:SF1">
    <property type="entry name" value="L,D-TRANSPEPTIDASE YAFK-RELATED"/>
    <property type="match status" value="1"/>
</dbReference>
<keyword evidence="4 7" id="KW-0133">Cell shape</keyword>
<dbReference type="Gene3D" id="2.40.440.10">
    <property type="entry name" value="L,D-transpeptidase catalytic domain-like"/>
    <property type="match status" value="1"/>
</dbReference>
<keyword evidence="8" id="KW-1133">Transmembrane helix</keyword>
<dbReference type="Pfam" id="PF03734">
    <property type="entry name" value="YkuD"/>
    <property type="match status" value="1"/>
</dbReference>
<dbReference type="UniPathway" id="UPA00219"/>
<evidence type="ECO:0000256" key="8">
    <source>
        <dbReference type="SAM" id="Phobius"/>
    </source>
</evidence>
<comment type="similarity">
    <text evidence="2">Belongs to the YkuD family.</text>
</comment>